<feature type="chain" id="PRO_5002169760" description="Yeast cell wall synthesis Kre9/Knh1-like N-terminal domain-containing protein" evidence="2">
    <location>
        <begin position="21"/>
        <end position="228"/>
    </location>
</feature>
<keyword evidence="1 2" id="KW-0732">Signal</keyword>
<name>A0A0C3S3E4_PHLG1</name>
<protein>
    <recommendedName>
        <fullName evidence="3">Yeast cell wall synthesis Kre9/Knh1-like N-terminal domain-containing protein</fullName>
    </recommendedName>
</protein>
<evidence type="ECO:0000256" key="1">
    <source>
        <dbReference type="ARBA" id="ARBA00022729"/>
    </source>
</evidence>
<sequence>MLSFFTTLLACTLAASSVSALSISSLAARGLYSPSLTSPDTNTIWSVGQDAVVSWDATKVPQTTGNFVSVDLYNTGSNGKDNLITSLSQNFDSATGSIGFTVPGSVTPGSYFVKIGSSASSKFEIAAAAVAYLPSVTGPDSNTAWKVGDKVDITWDISAAPANPAQLQYVDLYTESPSGGSFFVSRLATNVDVKPGSLSIVVPQVRTGRYFIMVGKYGHSSAHFSINA</sequence>
<organism evidence="4 5">
    <name type="scientific">Phlebiopsis gigantea (strain 11061_1 CR5-6)</name>
    <name type="common">White-rot fungus</name>
    <name type="synonym">Peniophora gigantea</name>
    <dbReference type="NCBI Taxonomy" id="745531"/>
    <lineage>
        <taxon>Eukaryota</taxon>
        <taxon>Fungi</taxon>
        <taxon>Dikarya</taxon>
        <taxon>Basidiomycota</taxon>
        <taxon>Agaricomycotina</taxon>
        <taxon>Agaricomycetes</taxon>
        <taxon>Polyporales</taxon>
        <taxon>Phanerochaetaceae</taxon>
        <taxon>Phlebiopsis</taxon>
    </lineage>
</organism>
<dbReference type="HOGENOM" id="CLU_1215165_0_0_1"/>
<dbReference type="OrthoDB" id="2973648at2759"/>
<feature type="signal peptide" evidence="2">
    <location>
        <begin position="1"/>
        <end position="20"/>
    </location>
</feature>
<evidence type="ECO:0000256" key="2">
    <source>
        <dbReference type="SAM" id="SignalP"/>
    </source>
</evidence>
<dbReference type="InterPro" id="IPR018466">
    <property type="entry name" value="Kre9/Knh1-like_N"/>
</dbReference>
<dbReference type="Proteomes" id="UP000053257">
    <property type="component" value="Unassembled WGS sequence"/>
</dbReference>
<gene>
    <name evidence="4" type="ORF">PHLGIDRAFT_18441</name>
</gene>
<keyword evidence="5" id="KW-1185">Reference proteome</keyword>
<dbReference type="Pfam" id="PF10342">
    <property type="entry name" value="Kre9_KNH"/>
    <property type="match status" value="1"/>
</dbReference>
<reference evidence="4 5" key="1">
    <citation type="journal article" date="2014" name="PLoS Genet.">
        <title>Analysis of the Phlebiopsis gigantea genome, transcriptome and secretome provides insight into its pioneer colonization strategies of wood.</title>
        <authorList>
            <person name="Hori C."/>
            <person name="Ishida T."/>
            <person name="Igarashi K."/>
            <person name="Samejima M."/>
            <person name="Suzuki H."/>
            <person name="Master E."/>
            <person name="Ferreira P."/>
            <person name="Ruiz-Duenas F.J."/>
            <person name="Held B."/>
            <person name="Canessa P."/>
            <person name="Larrondo L.F."/>
            <person name="Schmoll M."/>
            <person name="Druzhinina I.S."/>
            <person name="Kubicek C.P."/>
            <person name="Gaskell J.A."/>
            <person name="Kersten P."/>
            <person name="St John F."/>
            <person name="Glasner J."/>
            <person name="Sabat G."/>
            <person name="Splinter BonDurant S."/>
            <person name="Syed K."/>
            <person name="Yadav J."/>
            <person name="Mgbeahuruike A.C."/>
            <person name="Kovalchuk A."/>
            <person name="Asiegbu F.O."/>
            <person name="Lackner G."/>
            <person name="Hoffmeister D."/>
            <person name="Rencoret J."/>
            <person name="Gutierrez A."/>
            <person name="Sun H."/>
            <person name="Lindquist E."/>
            <person name="Barry K."/>
            <person name="Riley R."/>
            <person name="Grigoriev I.V."/>
            <person name="Henrissat B."/>
            <person name="Kues U."/>
            <person name="Berka R.M."/>
            <person name="Martinez A.T."/>
            <person name="Covert S.F."/>
            <person name="Blanchette R.A."/>
            <person name="Cullen D."/>
        </authorList>
    </citation>
    <scope>NUCLEOTIDE SEQUENCE [LARGE SCALE GENOMIC DNA]</scope>
    <source>
        <strain evidence="4 5">11061_1 CR5-6</strain>
    </source>
</reference>
<evidence type="ECO:0000313" key="4">
    <source>
        <dbReference type="EMBL" id="KIP10051.1"/>
    </source>
</evidence>
<dbReference type="EMBL" id="KN840459">
    <property type="protein sequence ID" value="KIP10051.1"/>
    <property type="molecule type" value="Genomic_DNA"/>
</dbReference>
<dbReference type="AlphaFoldDB" id="A0A0C3S3E4"/>
<feature type="domain" description="Yeast cell wall synthesis Kre9/Knh1-like N-terminal" evidence="3">
    <location>
        <begin position="38"/>
        <end position="120"/>
    </location>
</feature>
<evidence type="ECO:0000259" key="3">
    <source>
        <dbReference type="Pfam" id="PF10342"/>
    </source>
</evidence>
<accession>A0A0C3S3E4</accession>
<evidence type="ECO:0000313" key="5">
    <source>
        <dbReference type="Proteomes" id="UP000053257"/>
    </source>
</evidence>
<proteinExistence type="predicted"/>